<feature type="domain" description="AMP-dependent synthetase/ligase" evidence="16">
    <location>
        <begin position="102"/>
        <end position="505"/>
    </location>
</feature>
<evidence type="ECO:0000256" key="3">
    <source>
        <dbReference type="ARBA" id="ARBA00022741"/>
    </source>
</evidence>
<comment type="catalytic activity">
    <reaction evidence="9">
        <text>12-hydroxy-(5Z,8Z,10E,14Z)-eicosatetraenoate + ATP + CoA = 12-hydroxy-(5Z,8Z,10E,14Z)-eicosatetraenoyl-CoA + AMP + diphosphate</text>
        <dbReference type="Rhea" id="RHEA:52112"/>
        <dbReference type="ChEBI" id="CHEBI:30616"/>
        <dbReference type="ChEBI" id="CHEBI:33019"/>
        <dbReference type="ChEBI" id="CHEBI:57287"/>
        <dbReference type="ChEBI" id="CHEBI:90718"/>
        <dbReference type="ChEBI" id="CHEBI:136408"/>
        <dbReference type="ChEBI" id="CHEBI:456215"/>
    </reaction>
    <physiologicalReaction direction="left-to-right" evidence="9">
        <dbReference type="Rhea" id="RHEA:52113"/>
    </physiologicalReaction>
</comment>
<evidence type="ECO:0000313" key="17">
    <source>
        <dbReference type="EMBL" id="NWZ83460.1"/>
    </source>
</evidence>
<comment type="catalytic activity">
    <reaction evidence="7">
        <text>5-hydroxy-(6E,8Z,11Z,14Z)-eicosatetraenoate + ATP + CoA = 5-hydroxy-(6E,8Z,11Z,14Z)-eicosatetraenoyl-CoA + AMP + diphosphate</text>
        <dbReference type="Rhea" id="RHEA:52108"/>
        <dbReference type="ChEBI" id="CHEBI:30616"/>
        <dbReference type="ChEBI" id="CHEBI:33019"/>
        <dbReference type="ChEBI" id="CHEBI:57287"/>
        <dbReference type="ChEBI" id="CHEBI:65341"/>
        <dbReference type="ChEBI" id="CHEBI:136407"/>
        <dbReference type="ChEBI" id="CHEBI:456215"/>
    </reaction>
    <physiologicalReaction direction="left-to-right" evidence="7">
        <dbReference type="Rhea" id="RHEA:52109"/>
    </physiologicalReaction>
</comment>
<accession>A0A7K7QV48</accession>
<gene>
    <name evidence="17" type="primary">Acsl5</name>
    <name evidence="17" type="ORF">POEATR_R11502</name>
</gene>
<proteinExistence type="inferred from homology"/>
<comment type="catalytic activity">
    <reaction evidence="10">
        <text>15-hydroxy-(5Z,8Z,11Z,13E)-eicosatetraenoate + ATP + CoA = 15-hydroxy-(5Z,8Z,11Z,13E)-eicosatetraenoyl-CoA + AMP + diphosphate</text>
        <dbReference type="Rhea" id="RHEA:52116"/>
        <dbReference type="ChEBI" id="CHEBI:30616"/>
        <dbReference type="ChEBI" id="CHEBI:33019"/>
        <dbReference type="ChEBI" id="CHEBI:57287"/>
        <dbReference type="ChEBI" id="CHEBI:78832"/>
        <dbReference type="ChEBI" id="CHEBI:136409"/>
        <dbReference type="ChEBI" id="CHEBI:456215"/>
    </reaction>
    <physiologicalReaction direction="left-to-right" evidence="10">
        <dbReference type="Rhea" id="RHEA:52117"/>
    </physiologicalReaction>
</comment>
<evidence type="ECO:0000256" key="9">
    <source>
        <dbReference type="ARBA" id="ARBA00024495"/>
    </source>
</evidence>
<evidence type="ECO:0000256" key="10">
    <source>
        <dbReference type="ARBA" id="ARBA00024532"/>
    </source>
</evidence>
<evidence type="ECO:0000256" key="1">
    <source>
        <dbReference type="ARBA" id="ARBA00006432"/>
    </source>
</evidence>
<dbReference type="InterPro" id="IPR042099">
    <property type="entry name" value="ANL_N_sf"/>
</dbReference>
<evidence type="ECO:0000256" key="2">
    <source>
        <dbReference type="ARBA" id="ARBA00022598"/>
    </source>
</evidence>
<keyword evidence="5 14" id="KW-0067">ATP-binding</keyword>
<feature type="transmembrane region" description="Helical" evidence="15">
    <location>
        <begin position="12"/>
        <end position="32"/>
    </location>
</feature>
<evidence type="ECO:0000256" key="5">
    <source>
        <dbReference type="ARBA" id="ARBA00022840"/>
    </source>
</evidence>
<comment type="catalytic activity">
    <reaction evidence="11">
        <text>(5Z,8Z,11Z,14Z)-eicosatetraenoate + ATP + CoA = (5Z,8Z,11Z,14Z)-eicosatetraenoyl-CoA + AMP + diphosphate</text>
        <dbReference type="Rhea" id="RHEA:19713"/>
        <dbReference type="ChEBI" id="CHEBI:30616"/>
        <dbReference type="ChEBI" id="CHEBI:32395"/>
        <dbReference type="ChEBI" id="CHEBI:33019"/>
        <dbReference type="ChEBI" id="CHEBI:57287"/>
        <dbReference type="ChEBI" id="CHEBI:57368"/>
        <dbReference type="ChEBI" id="CHEBI:456215"/>
        <dbReference type="EC" id="6.2.1.15"/>
    </reaction>
    <physiologicalReaction direction="left-to-right" evidence="11">
        <dbReference type="Rhea" id="RHEA:19714"/>
    </physiologicalReaction>
</comment>
<dbReference type="Pfam" id="PF00501">
    <property type="entry name" value="AMP-binding"/>
    <property type="match status" value="1"/>
</dbReference>
<evidence type="ECO:0000256" key="13">
    <source>
        <dbReference type="ARBA" id="ARBA00049139"/>
    </source>
</evidence>
<dbReference type="Gene3D" id="3.40.50.12780">
    <property type="entry name" value="N-terminal domain of ligase-like"/>
    <property type="match status" value="1"/>
</dbReference>
<evidence type="ECO:0000256" key="11">
    <source>
        <dbReference type="ARBA" id="ARBA00024548"/>
    </source>
</evidence>
<evidence type="ECO:0000256" key="7">
    <source>
        <dbReference type="ARBA" id="ARBA00024469"/>
    </source>
</evidence>
<evidence type="ECO:0000256" key="15">
    <source>
        <dbReference type="SAM" id="Phobius"/>
    </source>
</evidence>
<keyword evidence="15" id="KW-0472">Membrane</keyword>
<dbReference type="InterPro" id="IPR020845">
    <property type="entry name" value="AMP-binding_CS"/>
</dbReference>
<organism evidence="17 18">
    <name type="scientific">Poecile atricapillus</name>
    <name type="common">Black-capped chickadee</name>
    <name type="synonym">Parus atricapillus</name>
    <dbReference type="NCBI Taxonomy" id="48891"/>
    <lineage>
        <taxon>Eukaryota</taxon>
        <taxon>Metazoa</taxon>
        <taxon>Chordata</taxon>
        <taxon>Craniata</taxon>
        <taxon>Vertebrata</taxon>
        <taxon>Euteleostomi</taxon>
        <taxon>Archelosauria</taxon>
        <taxon>Archosauria</taxon>
        <taxon>Dinosauria</taxon>
        <taxon>Saurischia</taxon>
        <taxon>Theropoda</taxon>
        <taxon>Coelurosauria</taxon>
        <taxon>Aves</taxon>
        <taxon>Neognathae</taxon>
        <taxon>Neoaves</taxon>
        <taxon>Telluraves</taxon>
        <taxon>Australaves</taxon>
        <taxon>Passeriformes</taxon>
        <taxon>Paridae</taxon>
        <taxon>Poecile</taxon>
    </lineage>
</organism>
<keyword evidence="6 14" id="KW-0443">Lipid metabolism</keyword>
<keyword evidence="4 14" id="KW-0276">Fatty acid metabolism</keyword>
<keyword evidence="18" id="KW-1185">Reference proteome</keyword>
<comment type="similarity">
    <text evidence="1 14">Belongs to the ATP-dependent AMP-binding enzyme family.</text>
</comment>
<name>A0A7K7QV48_POEAT</name>
<feature type="non-terminal residue" evidence="17">
    <location>
        <position position="1"/>
    </location>
</feature>
<dbReference type="AlphaFoldDB" id="A0A7K7QV48"/>
<dbReference type="GO" id="GO:0047676">
    <property type="term" value="F:arachidonate-CoA ligase activity"/>
    <property type="evidence" value="ECO:0007669"/>
    <property type="project" value="UniProtKB-EC"/>
</dbReference>
<sequence length="683" mass="75678">MIWILQVLFSPLPTPALITLIAFGAVIFLWVISRPKPLLPPVDLNKQSIGIEGGARRGAVLTDNNLVSYYFEDAKTLYEVFQRGVNISGNGDCLGYRKPKQPYQWLTYKQVSDRTKYLGSGLLQKGCQPSSTQFIGIFAQNRPEWIISEYACYTYSMVAVPLYDTLGPEAIVYIVNKADIGVVICDTPAKAEILLKNCEEKKTPCLKIIVLMDLFDKELKDRGAKVGIEILSLQEVEELGRNNIREPVPPKPEDLSVVCFTSGTTGNPKGAMLTHENVVSNAAAFLRCTENTVECTSSDVAISYLPLAHMFERVVQTVIYSCGAKVGFFQGDIRLLTDDMKTLKPTLFPVVPRLLNRIYDKIQSGANTPVKQFLLKFAVFMKMAEIKQGIIRNDSIWDKVVFKKVQESMGGRVRIMVTGAAPISPSVLTFLRAALGCQIFEGYGQTECSAGSTFSMPGDWTTGHVGAPMACNIIKLDDVEEMSYFSSNNEGEVCIKGPNVFKGYLKDPEKTAEAIDKDGWLHTGDIGKWLPNGTLKIIDRKKNIFKLAQGEYIAPEKIENVYIGSAPVAQVFVHGESLRSFLIGIVVPDAEMLPEFAAKLGVKGSFEELCKNPAVKKAILDDMIRLGREAGLKSFEQVKDLYVHTELFSVENGLLTPTLKAKRGDLVKYFQKEIEALYSSTQE</sequence>
<dbReference type="GO" id="GO:0010747">
    <property type="term" value="P:positive regulation of long-chain fatty acid import across plasma membrane"/>
    <property type="evidence" value="ECO:0007669"/>
    <property type="project" value="TreeGrafter"/>
</dbReference>
<comment type="catalytic activity">
    <reaction evidence="12">
        <text>(E)-hexadec-2-enoate + ATP + CoA = (2E)-hexadecenoyl-CoA + AMP + diphosphate</text>
        <dbReference type="Rhea" id="RHEA:36139"/>
        <dbReference type="ChEBI" id="CHEBI:30616"/>
        <dbReference type="ChEBI" id="CHEBI:33019"/>
        <dbReference type="ChEBI" id="CHEBI:57287"/>
        <dbReference type="ChEBI" id="CHEBI:61526"/>
        <dbReference type="ChEBI" id="CHEBI:72745"/>
        <dbReference type="ChEBI" id="CHEBI:456215"/>
    </reaction>
    <physiologicalReaction direction="left-to-right" evidence="12">
        <dbReference type="Rhea" id="RHEA:36140"/>
    </physiologicalReaction>
</comment>
<comment type="caution">
    <text evidence="17">The sequence shown here is derived from an EMBL/GenBank/DDBJ whole genome shotgun (WGS) entry which is preliminary data.</text>
</comment>
<dbReference type="InterPro" id="IPR045311">
    <property type="entry name" value="LC-FACS_euk"/>
</dbReference>
<keyword evidence="15" id="KW-0812">Transmembrane</keyword>
<dbReference type="SUPFAM" id="SSF56801">
    <property type="entry name" value="Acetyl-CoA synthetase-like"/>
    <property type="match status" value="1"/>
</dbReference>
<dbReference type="GO" id="GO:0005739">
    <property type="term" value="C:mitochondrion"/>
    <property type="evidence" value="ECO:0007669"/>
    <property type="project" value="TreeGrafter"/>
</dbReference>
<comment type="function">
    <text evidence="14">Catalyzes the conversion of long-chain fatty acids to their active form acyl-CoAs for both synthesis of cellular lipids, and degradation via beta-oxidation.</text>
</comment>
<dbReference type="GO" id="GO:0035338">
    <property type="term" value="P:long-chain fatty-acyl-CoA biosynthetic process"/>
    <property type="evidence" value="ECO:0007669"/>
    <property type="project" value="TreeGrafter"/>
</dbReference>
<protein>
    <recommendedName>
        <fullName evidence="14">Long-chain-fatty-acid--CoA ligase</fullName>
        <ecNumber evidence="14">6.2.1.3</ecNumber>
    </recommendedName>
</protein>
<evidence type="ECO:0000259" key="16">
    <source>
        <dbReference type="Pfam" id="PF00501"/>
    </source>
</evidence>
<dbReference type="GO" id="GO:0016020">
    <property type="term" value="C:membrane"/>
    <property type="evidence" value="ECO:0007669"/>
    <property type="project" value="TreeGrafter"/>
</dbReference>
<dbReference type="GO" id="GO:0005783">
    <property type="term" value="C:endoplasmic reticulum"/>
    <property type="evidence" value="ECO:0007669"/>
    <property type="project" value="TreeGrafter"/>
</dbReference>
<dbReference type="Proteomes" id="UP000540071">
    <property type="component" value="Unassembled WGS sequence"/>
</dbReference>
<evidence type="ECO:0000256" key="14">
    <source>
        <dbReference type="RuleBase" id="RU369030"/>
    </source>
</evidence>
<comment type="catalytic activity">
    <reaction evidence="13">
        <text>hexadecanoate + ATP + CoA = hexadecanoyl-CoA + AMP + diphosphate</text>
        <dbReference type="Rhea" id="RHEA:30751"/>
        <dbReference type="ChEBI" id="CHEBI:7896"/>
        <dbReference type="ChEBI" id="CHEBI:30616"/>
        <dbReference type="ChEBI" id="CHEBI:33019"/>
        <dbReference type="ChEBI" id="CHEBI:57287"/>
        <dbReference type="ChEBI" id="CHEBI:57379"/>
        <dbReference type="ChEBI" id="CHEBI:456215"/>
    </reaction>
    <physiologicalReaction direction="left-to-right" evidence="13">
        <dbReference type="Rhea" id="RHEA:30752"/>
    </physiologicalReaction>
</comment>
<dbReference type="PROSITE" id="PS00455">
    <property type="entry name" value="AMP_BINDING"/>
    <property type="match status" value="1"/>
</dbReference>
<evidence type="ECO:0000256" key="12">
    <source>
        <dbReference type="ARBA" id="ARBA00024565"/>
    </source>
</evidence>
<dbReference type="PANTHER" id="PTHR43272">
    <property type="entry name" value="LONG-CHAIN-FATTY-ACID--COA LIGASE"/>
    <property type="match status" value="1"/>
</dbReference>
<evidence type="ECO:0000313" key="18">
    <source>
        <dbReference type="Proteomes" id="UP000540071"/>
    </source>
</evidence>
<evidence type="ECO:0000256" key="6">
    <source>
        <dbReference type="ARBA" id="ARBA00023098"/>
    </source>
</evidence>
<keyword evidence="3 14" id="KW-0547">Nucleotide-binding</keyword>
<dbReference type="GO" id="GO:0005524">
    <property type="term" value="F:ATP binding"/>
    <property type="evidence" value="ECO:0007669"/>
    <property type="project" value="UniProtKB-KW"/>
</dbReference>
<keyword evidence="15" id="KW-1133">Transmembrane helix</keyword>
<comment type="catalytic activity">
    <reaction evidence="8">
        <text>a long-chain fatty acid + ATP + CoA = a long-chain fatty acyl-CoA + AMP + diphosphate</text>
        <dbReference type="Rhea" id="RHEA:15421"/>
        <dbReference type="ChEBI" id="CHEBI:30616"/>
        <dbReference type="ChEBI" id="CHEBI:33019"/>
        <dbReference type="ChEBI" id="CHEBI:57287"/>
        <dbReference type="ChEBI" id="CHEBI:57560"/>
        <dbReference type="ChEBI" id="CHEBI:83139"/>
        <dbReference type="ChEBI" id="CHEBI:456215"/>
        <dbReference type="EC" id="6.2.1.3"/>
    </reaction>
    <physiologicalReaction direction="left-to-right" evidence="8">
        <dbReference type="Rhea" id="RHEA:15422"/>
    </physiologicalReaction>
</comment>
<dbReference type="PANTHER" id="PTHR43272:SF107">
    <property type="entry name" value="LONG-CHAIN-FATTY-ACID--COA LIGASE 5"/>
    <property type="match status" value="1"/>
</dbReference>
<dbReference type="EC" id="6.2.1.3" evidence="14"/>
<evidence type="ECO:0000256" key="4">
    <source>
        <dbReference type="ARBA" id="ARBA00022832"/>
    </source>
</evidence>
<keyword evidence="2 14" id="KW-0436">Ligase</keyword>
<evidence type="ECO:0000256" key="8">
    <source>
        <dbReference type="ARBA" id="ARBA00024484"/>
    </source>
</evidence>
<dbReference type="CDD" id="cd05927">
    <property type="entry name" value="LC-FACS_euk"/>
    <property type="match status" value="1"/>
</dbReference>
<dbReference type="EMBL" id="VZSS01000061">
    <property type="protein sequence ID" value="NWZ83460.1"/>
    <property type="molecule type" value="Genomic_DNA"/>
</dbReference>
<dbReference type="InterPro" id="IPR000873">
    <property type="entry name" value="AMP-dep_synth/lig_dom"/>
</dbReference>
<reference evidence="17 18" key="1">
    <citation type="submission" date="2019-09" db="EMBL/GenBank/DDBJ databases">
        <title>Bird 10,000 Genomes (B10K) Project - Family phase.</title>
        <authorList>
            <person name="Zhang G."/>
        </authorList>
    </citation>
    <scope>NUCLEOTIDE SEQUENCE [LARGE SCALE GENOMIC DNA]</scope>
    <source>
        <strain evidence="17">OUT-0023</strain>
        <tissue evidence="17">Blood</tissue>
    </source>
</reference>
<feature type="non-terminal residue" evidence="17">
    <location>
        <position position="683"/>
    </location>
</feature>